<evidence type="ECO:0000313" key="1">
    <source>
        <dbReference type="EMBL" id="ORX07537.1"/>
    </source>
</evidence>
<protein>
    <submittedName>
        <fullName evidence="1">Cyanoglobin</fullName>
    </submittedName>
</protein>
<dbReference type="InterPro" id="IPR009050">
    <property type="entry name" value="Globin-like_sf"/>
</dbReference>
<evidence type="ECO:0000313" key="2">
    <source>
        <dbReference type="Proteomes" id="UP000193090"/>
    </source>
</evidence>
<gene>
    <name evidence="1" type="ORF">AWC30_04550</name>
</gene>
<dbReference type="RefSeq" id="WP_085108734.1">
    <property type="nucleotide sequence ID" value="NZ_JACKSN010000098.1"/>
</dbReference>
<dbReference type="EMBL" id="LQPZ01000011">
    <property type="protein sequence ID" value="ORX07537.1"/>
    <property type="molecule type" value="Genomic_DNA"/>
</dbReference>
<dbReference type="Gene3D" id="1.10.490.10">
    <property type="entry name" value="Globins"/>
    <property type="match status" value="1"/>
</dbReference>
<organism evidence="1 2">
    <name type="scientific">Mycolicibacillus trivialis</name>
    <dbReference type="NCBI Taxonomy" id="1798"/>
    <lineage>
        <taxon>Bacteria</taxon>
        <taxon>Bacillati</taxon>
        <taxon>Actinomycetota</taxon>
        <taxon>Actinomycetes</taxon>
        <taxon>Mycobacteriales</taxon>
        <taxon>Mycobacteriaceae</taxon>
        <taxon>Mycolicibacillus</taxon>
    </lineage>
</organism>
<accession>A0A1X2EPB3</accession>
<dbReference type="AlphaFoldDB" id="A0A1X2EPB3"/>
<reference evidence="1 2" key="1">
    <citation type="submission" date="2016-01" db="EMBL/GenBank/DDBJ databases">
        <title>The new phylogeny of the genus Mycobacterium.</title>
        <authorList>
            <person name="Tarcisio F."/>
            <person name="Conor M."/>
            <person name="Antonella G."/>
            <person name="Elisabetta G."/>
            <person name="Giulia F.S."/>
            <person name="Sara T."/>
            <person name="Anna F."/>
            <person name="Clotilde B."/>
            <person name="Roberto B."/>
            <person name="Veronica D.S."/>
            <person name="Fabio R."/>
            <person name="Monica P."/>
            <person name="Olivier J."/>
            <person name="Enrico T."/>
            <person name="Nicola S."/>
        </authorList>
    </citation>
    <scope>NUCLEOTIDE SEQUENCE [LARGE SCALE GENOMIC DNA]</scope>
    <source>
        <strain evidence="1 2">DSM 44153</strain>
    </source>
</reference>
<dbReference type="InterPro" id="IPR012292">
    <property type="entry name" value="Globin/Proto"/>
</dbReference>
<dbReference type="SUPFAM" id="SSF46458">
    <property type="entry name" value="Globin-like"/>
    <property type="match status" value="1"/>
</dbReference>
<sequence length="149" mass="16598">MTDAAATPTQEYADIGGRADLEELLRTFYGRVLVDDVLSVPFTQVREVSGLDGHLPVMTDFWETVLFHAGLYRGSPLPVHLTVHDRTPLAGRHFARWLTTWVATVDEMFAGPVSHKAKTEAARFAWAMHRRLTGENNPELDAVVATARI</sequence>
<dbReference type="GO" id="GO:0020037">
    <property type="term" value="F:heme binding"/>
    <property type="evidence" value="ECO:0007669"/>
    <property type="project" value="InterPro"/>
</dbReference>
<keyword evidence="2" id="KW-1185">Reference proteome</keyword>
<dbReference type="OrthoDB" id="25954at2"/>
<proteinExistence type="predicted"/>
<dbReference type="CDD" id="cd08916">
    <property type="entry name" value="TrHb3_P"/>
    <property type="match status" value="1"/>
</dbReference>
<dbReference type="STRING" id="1798.AWC30_04550"/>
<name>A0A1X2EPB3_9MYCO</name>
<comment type="caution">
    <text evidence="1">The sequence shown here is derived from an EMBL/GenBank/DDBJ whole genome shotgun (WGS) entry which is preliminary data.</text>
</comment>
<dbReference type="GO" id="GO:0019825">
    <property type="term" value="F:oxygen binding"/>
    <property type="evidence" value="ECO:0007669"/>
    <property type="project" value="InterPro"/>
</dbReference>
<dbReference type="Proteomes" id="UP000193090">
    <property type="component" value="Unassembled WGS sequence"/>
</dbReference>